<dbReference type="Proteomes" id="UP000261540">
    <property type="component" value="Unplaced"/>
</dbReference>
<reference evidence="11" key="2">
    <citation type="submission" date="2025-09" db="UniProtKB">
        <authorList>
            <consortium name="Ensembl"/>
        </authorList>
    </citation>
    <scope>IDENTIFICATION</scope>
</reference>
<evidence type="ECO:0000256" key="6">
    <source>
        <dbReference type="ARBA" id="ARBA00023186"/>
    </source>
</evidence>
<dbReference type="PANTHER" id="PTHR11461">
    <property type="entry name" value="SERINE PROTEASE INHIBITOR, SERPIN"/>
    <property type="match status" value="1"/>
</dbReference>
<dbReference type="SUPFAM" id="SSF56574">
    <property type="entry name" value="Serpins"/>
    <property type="match status" value="1"/>
</dbReference>
<dbReference type="InterPro" id="IPR023796">
    <property type="entry name" value="Serpin_dom"/>
</dbReference>
<dbReference type="GO" id="GO:0030199">
    <property type="term" value="P:collagen fibril organization"/>
    <property type="evidence" value="ECO:0007669"/>
    <property type="project" value="TreeGrafter"/>
</dbReference>
<reference evidence="11" key="1">
    <citation type="submission" date="2025-08" db="UniProtKB">
        <authorList>
            <consortium name="Ensembl"/>
        </authorList>
    </citation>
    <scope>IDENTIFICATION</scope>
</reference>
<comment type="function">
    <text evidence="7">Binds specifically to collagen. Could be involved as a chaperone in the biosynthetic pathway of collagen.</text>
</comment>
<evidence type="ECO:0000256" key="7">
    <source>
        <dbReference type="ARBA" id="ARBA00025405"/>
    </source>
</evidence>
<dbReference type="GO" id="GO:0005615">
    <property type="term" value="C:extracellular space"/>
    <property type="evidence" value="ECO:0007669"/>
    <property type="project" value="InterPro"/>
</dbReference>
<dbReference type="STRING" id="1676925.ENSPKIP00000034889"/>
<dbReference type="PROSITE" id="PS00284">
    <property type="entry name" value="SERPIN"/>
    <property type="match status" value="1"/>
</dbReference>
<evidence type="ECO:0000256" key="2">
    <source>
        <dbReference type="ARBA" id="ARBA00013551"/>
    </source>
</evidence>
<dbReference type="AlphaFoldDB" id="A0A3B3SW46"/>
<evidence type="ECO:0000256" key="5">
    <source>
        <dbReference type="ARBA" id="ARBA00023180"/>
    </source>
</evidence>
<proteinExistence type="inferred from homology"/>
<evidence type="ECO:0000313" key="12">
    <source>
        <dbReference type="Proteomes" id="UP000261540"/>
    </source>
</evidence>
<keyword evidence="4" id="KW-0256">Endoplasmic reticulum</keyword>
<dbReference type="GO" id="GO:0004867">
    <property type="term" value="F:serine-type endopeptidase inhibitor activity"/>
    <property type="evidence" value="ECO:0007669"/>
    <property type="project" value="InterPro"/>
</dbReference>
<protein>
    <recommendedName>
        <fullName evidence="2">Serpin H1</fullName>
    </recommendedName>
    <alternativeName>
        <fullName evidence="8">Collagen-binding protein</fullName>
    </alternativeName>
</protein>
<evidence type="ECO:0000256" key="8">
    <source>
        <dbReference type="ARBA" id="ARBA00030441"/>
    </source>
</evidence>
<dbReference type="InterPro" id="IPR042178">
    <property type="entry name" value="Serpin_sf_1"/>
</dbReference>
<name>A0A3B3SW46_9TELE</name>
<keyword evidence="3" id="KW-0732">Signal</keyword>
<evidence type="ECO:0000256" key="1">
    <source>
        <dbReference type="ARBA" id="ARBA00009500"/>
    </source>
</evidence>
<dbReference type="InterPro" id="IPR023795">
    <property type="entry name" value="Serpin_CS"/>
</dbReference>
<evidence type="ECO:0000313" key="11">
    <source>
        <dbReference type="Ensembl" id="ENSPKIP00000034889.1"/>
    </source>
</evidence>
<dbReference type="Gene3D" id="2.30.39.10">
    <property type="entry name" value="Alpha-1-antitrypsin, domain 1"/>
    <property type="match status" value="1"/>
</dbReference>
<evidence type="ECO:0000259" key="10">
    <source>
        <dbReference type="SMART" id="SM00093"/>
    </source>
</evidence>
<keyword evidence="5" id="KW-0325">Glycoprotein</keyword>
<dbReference type="InterPro" id="IPR036186">
    <property type="entry name" value="Serpin_sf"/>
</dbReference>
<dbReference type="Ensembl" id="ENSPKIT00000015814.1">
    <property type="protein sequence ID" value="ENSPKIP00000034889.1"/>
    <property type="gene ID" value="ENSPKIG00000013898.1"/>
</dbReference>
<keyword evidence="12" id="KW-1185">Reference proteome</keyword>
<dbReference type="InterPro" id="IPR000215">
    <property type="entry name" value="Serpin_fam"/>
</dbReference>
<evidence type="ECO:0000256" key="9">
    <source>
        <dbReference type="RuleBase" id="RU000411"/>
    </source>
</evidence>
<dbReference type="SMART" id="SM00093">
    <property type="entry name" value="SERPIN"/>
    <property type="match status" value="1"/>
</dbReference>
<dbReference type="PANTHER" id="PTHR11461:SF27">
    <property type="entry name" value="SERPIN H1"/>
    <property type="match status" value="1"/>
</dbReference>
<evidence type="ECO:0000256" key="3">
    <source>
        <dbReference type="ARBA" id="ARBA00022729"/>
    </source>
</evidence>
<keyword evidence="6" id="KW-0143">Chaperone</keyword>
<evidence type="ECO:0000256" key="4">
    <source>
        <dbReference type="ARBA" id="ARBA00022824"/>
    </source>
</evidence>
<dbReference type="InterPro" id="IPR042185">
    <property type="entry name" value="Serpin_sf_2"/>
</dbReference>
<dbReference type="Gene3D" id="3.30.497.10">
    <property type="entry name" value="Antithrombin, subunit I, domain 2"/>
    <property type="match status" value="1"/>
</dbReference>
<organism evidence="11 12">
    <name type="scientific">Paramormyrops kingsleyae</name>
    <dbReference type="NCBI Taxonomy" id="1676925"/>
    <lineage>
        <taxon>Eukaryota</taxon>
        <taxon>Metazoa</taxon>
        <taxon>Chordata</taxon>
        <taxon>Craniata</taxon>
        <taxon>Vertebrata</taxon>
        <taxon>Euteleostomi</taxon>
        <taxon>Actinopterygii</taxon>
        <taxon>Neopterygii</taxon>
        <taxon>Teleostei</taxon>
        <taxon>Osteoglossocephala</taxon>
        <taxon>Osteoglossomorpha</taxon>
        <taxon>Osteoglossiformes</taxon>
        <taxon>Mormyridae</taxon>
        <taxon>Paramormyrops</taxon>
    </lineage>
</organism>
<dbReference type="GO" id="GO:0005783">
    <property type="term" value="C:endoplasmic reticulum"/>
    <property type="evidence" value="ECO:0007669"/>
    <property type="project" value="TreeGrafter"/>
</dbReference>
<dbReference type="GeneTree" id="ENSGT00940000156163"/>
<accession>A0A3B3SW46</accession>
<dbReference type="Pfam" id="PF00079">
    <property type="entry name" value="Serpin"/>
    <property type="match status" value="2"/>
</dbReference>
<feature type="domain" description="Serpin" evidence="10">
    <location>
        <begin position="62"/>
        <end position="395"/>
    </location>
</feature>
<comment type="similarity">
    <text evidence="1 9">Belongs to the serpin family.</text>
</comment>
<sequence>NLPSVEVVPQHVEKRVDYNQYSKLFYSMLMVLSFLVDLFSTETLTKKDPSTMLSESIMNLSLKLYHNMENDASLKSENIFISPVVLTSSLGVITLGARQNTANQVKSLLNVPLVEDSIHILLSKLLTDASDEAISDIDWKVSSRSYGPAWINLSPDFVEKSEVHYRHNSSKVNFRDKWHHENQQMDLPVIDGALFINAMLLKPHWAEAFSHKMVDKRGFMISGTRTVSVQMMHRTEDEPNQLQFLEIPLGKMQSSLLILMPFHMEPLEKVLTKENIYRWSDQLKEQAVAVSLPEADVGSIHELQKYLKQLGLVEAVDKSKADFSGITGKPDLPLSHFLHAAGCEIQTGGNEFDENIFGREELKTPKLFYADHPFIFFVQDTKTNSILFLGRLLNPRNGGNHDEL</sequence>